<dbReference type="Proteomes" id="UP000236584">
    <property type="component" value="Chromosome"/>
</dbReference>
<protein>
    <submittedName>
        <fullName evidence="2">Uncharacterized protein</fullName>
    </submittedName>
</protein>
<dbReference type="GeneID" id="35591599"/>
<feature type="region of interest" description="Disordered" evidence="1">
    <location>
        <begin position="193"/>
        <end position="212"/>
    </location>
</feature>
<evidence type="ECO:0000256" key="1">
    <source>
        <dbReference type="SAM" id="MobiDB-lite"/>
    </source>
</evidence>
<reference evidence="2 3" key="1">
    <citation type="submission" date="2018-01" db="EMBL/GenBank/DDBJ databases">
        <title>Complete genome sequence of Salinigranum rubrum GX10T, an extremely halophilic archaeon isolated from a marine solar saltern.</title>
        <authorList>
            <person name="Han S."/>
        </authorList>
    </citation>
    <scope>NUCLEOTIDE SEQUENCE [LARGE SCALE GENOMIC DNA]</scope>
    <source>
        <strain evidence="2 3">GX10</strain>
    </source>
</reference>
<dbReference type="AlphaFoldDB" id="A0A2I8VH35"/>
<dbReference type="EMBL" id="CP026309">
    <property type="protein sequence ID" value="AUV81246.1"/>
    <property type="molecule type" value="Genomic_DNA"/>
</dbReference>
<dbReference type="RefSeq" id="WP_103424934.1">
    <property type="nucleotide sequence ID" value="NZ_CP026309.1"/>
</dbReference>
<name>A0A2I8VH35_9EURY</name>
<accession>A0A2I8VH35</accession>
<sequence>MPNSDLTFTYGGTRPATYGRTLPGAYGPFPTAQYRLRLTAPNGRRIFTTALISIEATLEHSAVSTLTAEVPPFDGLSDFLLGDAVLEFRGERLFGGTIVILPGPTTAETGTVDIHGPARTLTRGAISVGPFGGDAYEAIASVWGDYTPFDATVITPNSPTSLSDFSTEGTPMEVLRELHDLAGMRFTVQHQQQGPRVESYVPSENTKPAPWTGLTWDSDLDATEYGNAVEVYGGTKSGGGRAFARAEDTAEIDDVGEEPIRIDDSSLTTDADCQARADAALADYLGNDELSGRVDATPAVVLPGYHYDIPEFEMDGAVPTLPVEQTTLTESQGDARTTVSINDSGRGAVDILAALQRQAARLNQP</sequence>
<evidence type="ECO:0000313" key="3">
    <source>
        <dbReference type="Proteomes" id="UP000236584"/>
    </source>
</evidence>
<dbReference type="OrthoDB" id="386468at2157"/>
<keyword evidence="3" id="KW-1185">Reference proteome</keyword>
<gene>
    <name evidence="2" type="ORF">C2R22_05875</name>
</gene>
<dbReference type="KEGG" id="srub:C2R22_05875"/>
<evidence type="ECO:0000313" key="2">
    <source>
        <dbReference type="EMBL" id="AUV81246.1"/>
    </source>
</evidence>
<proteinExistence type="predicted"/>
<organism evidence="2 3">
    <name type="scientific">Salinigranum rubrum</name>
    <dbReference type="NCBI Taxonomy" id="755307"/>
    <lineage>
        <taxon>Archaea</taxon>
        <taxon>Methanobacteriati</taxon>
        <taxon>Methanobacteriota</taxon>
        <taxon>Stenosarchaea group</taxon>
        <taxon>Halobacteria</taxon>
        <taxon>Halobacteriales</taxon>
        <taxon>Haloferacaceae</taxon>
        <taxon>Salinigranum</taxon>
    </lineage>
</organism>